<protein>
    <submittedName>
        <fullName evidence="3">Enoyl-CoA hydratase/isomerase</fullName>
    </submittedName>
</protein>
<accession>A0A1M5XYP2</accession>
<reference evidence="3 4" key="1">
    <citation type="submission" date="2016-11" db="EMBL/GenBank/DDBJ databases">
        <authorList>
            <person name="Jaros S."/>
            <person name="Januszkiewicz K."/>
            <person name="Wedrychowicz H."/>
        </authorList>
    </citation>
    <scope>NUCLEOTIDE SEQUENCE [LARGE SCALE GENOMIC DNA]</scope>
    <source>
        <strain evidence="3 4">CGMCC 1.10190</strain>
    </source>
</reference>
<dbReference type="PANTHER" id="PTHR11941">
    <property type="entry name" value="ENOYL-COA HYDRATASE-RELATED"/>
    <property type="match status" value="1"/>
</dbReference>
<dbReference type="AlphaFoldDB" id="A0A1M5XYP2"/>
<sequence>MQADNDILVQERVSGVWWITINREKKHNALARSVLRELAQAVALAAGQASARCIVLTGAGKRYFAAGGDLVDLASVRDEQATIEMANGARTALDALRNCPLPVIAYLNGDAIGGGAELALACDMRMQGSKARIGFIQAKLAITSAWGGGPDLCQLIGTSRAMRMMSRCELVDPRQALDWGLADAVIGEASVEQDIQAFLDPMLSCPPQVLRGIKAQTRACRQGLAYDERRSVEQRQLIATWLHEDHWSFSEKLLSKGKK</sequence>
<dbReference type="InterPro" id="IPR018376">
    <property type="entry name" value="Enoyl-CoA_hyd/isom_CS"/>
</dbReference>
<dbReference type="EMBL" id="FQXE01000007">
    <property type="protein sequence ID" value="SHI04373.1"/>
    <property type="molecule type" value="Genomic_DNA"/>
</dbReference>
<comment type="similarity">
    <text evidence="1 2">Belongs to the enoyl-CoA hydratase/isomerase family.</text>
</comment>
<keyword evidence="4" id="KW-1185">Reference proteome</keyword>
<dbReference type="OrthoDB" id="9148881at2"/>
<organism evidence="3 4">
    <name type="scientific">Pollutimonas bauzanensis</name>
    <dbReference type="NCBI Taxonomy" id="658167"/>
    <lineage>
        <taxon>Bacteria</taxon>
        <taxon>Pseudomonadati</taxon>
        <taxon>Pseudomonadota</taxon>
        <taxon>Betaproteobacteria</taxon>
        <taxon>Burkholderiales</taxon>
        <taxon>Alcaligenaceae</taxon>
        <taxon>Pollutimonas</taxon>
    </lineage>
</organism>
<gene>
    <name evidence="3" type="ORF">SAMN04488135_107198</name>
</gene>
<keyword evidence="3" id="KW-0413">Isomerase</keyword>
<dbReference type="Pfam" id="PF00378">
    <property type="entry name" value="ECH_1"/>
    <property type="match status" value="1"/>
</dbReference>
<evidence type="ECO:0000313" key="4">
    <source>
        <dbReference type="Proteomes" id="UP000184226"/>
    </source>
</evidence>
<dbReference type="CDD" id="cd06558">
    <property type="entry name" value="crotonase-like"/>
    <property type="match status" value="1"/>
</dbReference>
<dbReference type="Proteomes" id="UP000184226">
    <property type="component" value="Unassembled WGS sequence"/>
</dbReference>
<dbReference type="Gene3D" id="3.90.226.10">
    <property type="entry name" value="2-enoyl-CoA Hydratase, Chain A, domain 1"/>
    <property type="match status" value="1"/>
</dbReference>
<dbReference type="GO" id="GO:0006635">
    <property type="term" value="P:fatty acid beta-oxidation"/>
    <property type="evidence" value="ECO:0007669"/>
    <property type="project" value="TreeGrafter"/>
</dbReference>
<proteinExistence type="inferred from homology"/>
<dbReference type="RefSeq" id="WP_073104132.1">
    <property type="nucleotide sequence ID" value="NZ_FQXE01000007.1"/>
</dbReference>
<dbReference type="PANTHER" id="PTHR11941:SF54">
    <property type="entry name" value="ENOYL-COA HYDRATASE, MITOCHONDRIAL"/>
    <property type="match status" value="1"/>
</dbReference>
<dbReference type="SUPFAM" id="SSF52096">
    <property type="entry name" value="ClpP/crotonase"/>
    <property type="match status" value="1"/>
</dbReference>
<dbReference type="InterPro" id="IPR001753">
    <property type="entry name" value="Enoyl-CoA_hydra/iso"/>
</dbReference>
<dbReference type="PROSITE" id="PS00166">
    <property type="entry name" value="ENOYL_COA_HYDRATASE"/>
    <property type="match status" value="1"/>
</dbReference>
<evidence type="ECO:0000256" key="2">
    <source>
        <dbReference type="RuleBase" id="RU003707"/>
    </source>
</evidence>
<dbReference type="STRING" id="658167.SAMN04488135_107198"/>
<dbReference type="GO" id="GO:0016853">
    <property type="term" value="F:isomerase activity"/>
    <property type="evidence" value="ECO:0007669"/>
    <property type="project" value="UniProtKB-KW"/>
</dbReference>
<name>A0A1M5XYP2_9BURK</name>
<evidence type="ECO:0000313" key="3">
    <source>
        <dbReference type="EMBL" id="SHI04373.1"/>
    </source>
</evidence>
<dbReference type="InterPro" id="IPR029045">
    <property type="entry name" value="ClpP/crotonase-like_dom_sf"/>
</dbReference>
<evidence type="ECO:0000256" key="1">
    <source>
        <dbReference type="ARBA" id="ARBA00005254"/>
    </source>
</evidence>